<keyword evidence="5 8" id="KW-0812">Transmembrane</keyword>
<dbReference type="PANTHER" id="PTHR33573">
    <property type="entry name" value="CASP-LIKE PROTEIN 4A4"/>
    <property type="match status" value="1"/>
</dbReference>
<keyword evidence="7 8" id="KW-0472">Membrane</keyword>
<proteinExistence type="inferred from homology"/>
<keyword evidence="6 8" id="KW-1133">Transmembrane helix</keyword>
<evidence type="ECO:0000256" key="4">
    <source>
        <dbReference type="ARBA" id="ARBA00022475"/>
    </source>
</evidence>
<evidence type="ECO:0000256" key="1">
    <source>
        <dbReference type="ARBA" id="ARBA00004651"/>
    </source>
</evidence>
<dbReference type="EMBL" id="GGEC01000590">
    <property type="protein sequence ID" value="MBW81073.1"/>
    <property type="molecule type" value="Transcribed_RNA"/>
</dbReference>
<feature type="domain" description="Casparian strip membrane protein" evidence="9">
    <location>
        <begin position="20"/>
        <end position="104"/>
    </location>
</feature>
<protein>
    <recommendedName>
        <fullName evidence="8">CASP-like protein</fullName>
    </recommendedName>
</protein>
<comment type="subunit">
    <text evidence="3 8">Homodimer and heterodimers.</text>
</comment>
<keyword evidence="4 8" id="KW-1003">Cell membrane</keyword>
<accession>A0A2P2IIL8</accession>
<dbReference type="InterPro" id="IPR006702">
    <property type="entry name" value="CASP_dom"/>
</dbReference>
<comment type="caution">
    <text evidence="8">Lacks conserved residue(s) required for the propagation of feature annotation.</text>
</comment>
<feature type="transmembrane region" description="Helical" evidence="8">
    <location>
        <begin position="25"/>
        <end position="43"/>
    </location>
</feature>
<evidence type="ECO:0000256" key="5">
    <source>
        <dbReference type="ARBA" id="ARBA00022692"/>
    </source>
</evidence>
<evidence type="ECO:0000256" key="7">
    <source>
        <dbReference type="ARBA" id="ARBA00023136"/>
    </source>
</evidence>
<evidence type="ECO:0000313" key="10">
    <source>
        <dbReference type="EMBL" id="MBW81073.1"/>
    </source>
</evidence>
<sequence length="121" mass="12884">MAMMGSSGNGSNEDVKSSSMLKAEAPLRLVPMALGISALVLMLKNSQTNDFGSLSYSDLGAFRYLVHANGICAGYSLVSAIVVAMPRPSTLSVAWTFFCLDQVTQLNYNLCAPYANVSYVS</sequence>
<evidence type="ECO:0000256" key="8">
    <source>
        <dbReference type="RuleBase" id="RU361233"/>
    </source>
</evidence>
<dbReference type="GO" id="GO:0005886">
    <property type="term" value="C:plasma membrane"/>
    <property type="evidence" value="ECO:0007669"/>
    <property type="project" value="UniProtKB-SubCell"/>
</dbReference>
<dbReference type="Pfam" id="PF04535">
    <property type="entry name" value="CASP_dom"/>
    <property type="match status" value="1"/>
</dbReference>
<evidence type="ECO:0000256" key="6">
    <source>
        <dbReference type="ARBA" id="ARBA00022989"/>
    </source>
</evidence>
<evidence type="ECO:0000259" key="9">
    <source>
        <dbReference type="Pfam" id="PF04535"/>
    </source>
</evidence>
<evidence type="ECO:0000256" key="2">
    <source>
        <dbReference type="ARBA" id="ARBA00007651"/>
    </source>
</evidence>
<evidence type="ECO:0000256" key="3">
    <source>
        <dbReference type="ARBA" id="ARBA00011489"/>
    </source>
</evidence>
<dbReference type="PANTHER" id="PTHR33573:SF46">
    <property type="entry name" value="CASP-LIKE PROTEIN 2A1"/>
    <property type="match status" value="1"/>
</dbReference>
<comment type="similarity">
    <text evidence="2 8">Belongs to the Casparian strip membrane proteins (CASP) family.</text>
</comment>
<comment type="subcellular location">
    <subcellularLocation>
        <location evidence="1 8">Cell membrane</location>
        <topology evidence="1 8">Multi-pass membrane protein</topology>
    </subcellularLocation>
</comment>
<name>A0A2P2IIL8_RHIMU</name>
<reference evidence="10" key="1">
    <citation type="submission" date="2018-02" db="EMBL/GenBank/DDBJ databases">
        <title>Rhizophora mucronata_Transcriptome.</title>
        <authorList>
            <person name="Meera S.P."/>
            <person name="Sreeshan A."/>
            <person name="Augustine A."/>
        </authorList>
    </citation>
    <scope>NUCLEOTIDE SEQUENCE</scope>
    <source>
        <tissue evidence="10">Leaf</tissue>
    </source>
</reference>
<dbReference type="AlphaFoldDB" id="A0A2P2IIL8"/>
<organism evidence="10">
    <name type="scientific">Rhizophora mucronata</name>
    <name type="common">Asiatic mangrove</name>
    <dbReference type="NCBI Taxonomy" id="61149"/>
    <lineage>
        <taxon>Eukaryota</taxon>
        <taxon>Viridiplantae</taxon>
        <taxon>Streptophyta</taxon>
        <taxon>Embryophyta</taxon>
        <taxon>Tracheophyta</taxon>
        <taxon>Spermatophyta</taxon>
        <taxon>Magnoliopsida</taxon>
        <taxon>eudicotyledons</taxon>
        <taxon>Gunneridae</taxon>
        <taxon>Pentapetalae</taxon>
        <taxon>rosids</taxon>
        <taxon>fabids</taxon>
        <taxon>Malpighiales</taxon>
        <taxon>Rhizophoraceae</taxon>
        <taxon>Rhizophora</taxon>
    </lineage>
</organism>
<feature type="transmembrane region" description="Helical" evidence="8">
    <location>
        <begin position="64"/>
        <end position="85"/>
    </location>
</feature>